<dbReference type="AlphaFoldDB" id="A0A1F2WNH5"/>
<dbReference type="Proteomes" id="UP000177876">
    <property type="component" value="Unassembled WGS sequence"/>
</dbReference>
<dbReference type="Gene3D" id="3.30.1380.10">
    <property type="match status" value="1"/>
</dbReference>
<evidence type="ECO:0000313" key="3">
    <source>
        <dbReference type="Proteomes" id="UP000177876"/>
    </source>
</evidence>
<dbReference type="STRING" id="1797197.A2Y75_01475"/>
<dbReference type="Pfam" id="PF08291">
    <property type="entry name" value="Peptidase_M15_3"/>
    <property type="match status" value="1"/>
</dbReference>
<dbReference type="InterPro" id="IPR009045">
    <property type="entry name" value="Zn_M74/Hedgehog-like"/>
</dbReference>
<evidence type="ECO:0000313" key="2">
    <source>
        <dbReference type="EMBL" id="OFW58406.1"/>
    </source>
</evidence>
<name>A0A1F2WNH5_9ACTN</name>
<protein>
    <recommendedName>
        <fullName evidence="1">Peptidase M15A C-terminal domain-containing protein</fullName>
    </recommendedName>
</protein>
<dbReference type="EMBL" id="MELK01000023">
    <property type="protein sequence ID" value="OFW58406.1"/>
    <property type="molecule type" value="Genomic_DNA"/>
</dbReference>
<dbReference type="InterPro" id="IPR013230">
    <property type="entry name" value="Peptidase_M15A_C"/>
</dbReference>
<organism evidence="2 3">
    <name type="scientific">Candidatus Solincola sediminis</name>
    <dbReference type="NCBI Taxonomy" id="1797199"/>
    <lineage>
        <taxon>Bacteria</taxon>
        <taxon>Bacillati</taxon>
        <taxon>Actinomycetota</taxon>
        <taxon>Candidatus Geothermincolia</taxon>
        <taxon>Candidatus Geothermincolales</taxon>
        <taxon>Candidatus Geothermincolaceae</taxon>
        <taxon>Candidatus Solincola</taxon>
    </lineage>
</organism>
<evidence type="ECO:0000259" key="1">
    <source>
        <dbReference type="Pfam" id="PF08291"/>
    </source>
</evidence>
<proteinExistence type="predicted"/>
<accession>A0A1F2WNH5</accession>
<feature type="domain" description="Peptidase M15A C-terminal" evidence="1">
    <location>
        <begin position="5"/>
        <end position="100"/>
    </location>
</feature>
<reference evidence="2 3" key="1">
    <citation type="journal article" date="2016" name="Nat. Commun.">
        <title>Thousands of microbial genomes shed light on interconnected biogeochemical processes in an aquifer system.</title>
        <authorList>
            <person name="Anantharaman K."/>
            <person name="Brown C.T."/>
            <person name="Hug L.A."/>
            <person name="Sharon I."/>
            <person name="Castelle C.J."/>
            <person name="Probst A.J."/>
            <person name="Thomas B.C."/>
            <person name="Singh A."/>
            <person name="Wilkins M.J."/>
            <person name="Karaoz U."/>
            <person name="Brodie E.L."/>
            <person name="Williams K.H."/>
            <person name="Hubbard S.S."/>
            <person name="Banfield J.F."/>
        </authorList>
    </citation>
    <scope>NUCLEOTIDE SEQUENCE [LARGE SCALE GENOMIC DNA]</scope>
</reference>
<comment type="caution">
    <text evidence="2">The sequence shown here is derived from an EMBL/GenBank/DDBJ whole genome shotgun (WGS) entry which is preliminary data.</text>
</comment>
<sequence length="169" mass="19231">MNMSPHFTLKELTTTTNNGVDNSPDEESLVFLAKLATHYLEQIRRQFGPLRITSGYRSRALNSVIHMASRDSAHSYGCAADVQSINGSDVYEMVRWVVMESGLDYDQVIDEERGGGRWMHIGILRPRHEPSPRREALVMRNGVYSRFSVVLREPKNGDLKSPQQKEKLP</sequence>
<gene>
    <name evidence="2" type="ORF">A2Y75_01475</name>
</gene>
<dbReference type="SUPFAM" id="SSF55166">
    <property type="entry name" value="Hedgehog/DD-peptidase"/>
    <property type="match status" value="1"/>
</dbReference>